<dbReference type="RefSeq" id="WP_087243859.1">
    <property type="nucleotide sequence ID" value="NZ_AP031415.1"/>
</dbReference>
<protein>
    <submittedName>
        <fullName evidence="1">Uncharacterized protein</fullName>
    </submittedName>
</protein>
<name>A0A1Y4SYB4_9FIRM</name>
<evidence type="ECO:0000313" key="1">
    <source>
        <dbReference type="EMBL" id="OUQ33951.1"/>
    </source>
</evidence>
<reference evidence="1 2" key="1">
    <citation type="journal article" date="2018" name="BMC Genomics">
        <title>Whole genome sequencing and function prediction of 133 gut anaerobes isolated from chicken caecum in pure cultures.</title>
        <authorList>
            <person name="Medvecky M."/>
            <person name="Cejkova D."/>
            <person name="Polansky O."/>
            <person name="Karasova D."/>
            <person name="Kubasova T."/>
            <person name="Cizek A."/>
            <person name="Rychlik I."/>
        </authorList>
    </citation>
    <scope>NUCLEOTIDE SEQUENCE [LARGE SCALE GENOMIC DNA]</scope>
    <source>
        <strain evidence="1 2">An13</strain>
    </source>
</reference>
<dbReference type="EMBL" id="NFLJ01000022">
    <property type="protein sequence ID" value="OUQ33951.1"/>
    <property type="molecule type" value="Genomic_DNA"/>
</dbReference>
<dbReference type="Proteomes" id="UP000195305">
    <property type="component" value="Unassembled WGS sequence"/>
</dbReference>
<sequence length="133" mass="15582">MGNKRELKRLCYMEALEDNVVGVEMILNRFNQIDNKKGVFDSYILTHDRTKAILDLELSLATLCILLRKMSENLMVVIPSELRRDINSIIHSNRFEYNRLEVIVYSQKGREPVDLRGLLRFCHSVLDSDKVRK</sequence>
<proteinExistence type="predicted"/>
<gene>
    <name evidence="1" type="ORF">B5E75_08415</name>
</gene>
<organism evidence="1 2">
    <name type="scientific">Massilimicrobiota timonensis</name>
    <dbReference type="NCBI Taxonomy" id="1776392"/>
    <lineage>
        <taxon>Bacteria</taxon>
        <taxon>Bacillati</taxon>
        <taxon>Bacillota</taxon>
        <taxon>Erysipelotrichia</taxon>
        <taxon>Erysipelotrichales</taxon>
        <taxon>Erysipelotrichaceae</taxon>
        <taxon>Massilimicrobiota</taxon>
    </lineage>
</organism>
<accession>A0A1Y4SYB4</accession>
<dbReference type="OrthoDB" id="1654237at2"/>
<evidence type="ECO:0000313" key="2">
    <source>
        <dbReference type="Proteomes" id="UP000195305"/>
    </source>
</evidence>
<keyword evidence="2" id="KW-1185">Reference proteome</keyword>
<dbReference type="AlphaFoldDB" id="A0A1Y4SYB4"/>
<comment type="caution">
    <text evidence="1">The sequence shown here is derived from an EMBL/GenBank/DDBJ whole genome shotgun (WGS) entry which is preliminary data.</text>
</comment>